<organism evidence="1 2">
    <name type="scientific">Nonomuraea cavernae</name>
    <dbReference type="NCBI Taxonomy" id="2045107"/>
    <lineage>
        <taxon>Bacteria</taxon>
        <taxon>Bacillati</taxon>
        <taxon>Actinomycetota</taxon>
        <taxon>Actinomycetes</taxon>
        <taxon>Streptosporangiales</taxon>
        <taxon>Streptosporangiaceae</taxon>
        <taxon>Nonomuraea</taxon>
    </lineage>
</organism>
<dbReference type="RefSeq" id="WP_189124288.1">
    <property type="nucleotide sequence ID" value="NZ_BMNH01000006.1"/>
</dbReference>
<reference evidence="1" key="1">
    <citation type="journal article" date="2014" name="Int. J. Syst. Evol. Microbiol.">
        <title>Complete genome sequence of Corynebacterium casei LMG S-19264T (=DSM 44701T), isolated from a smear-ripened cheese.</title>
        <authorList>
            <consortium name="US DOE Joint Genome Institute (JGI-PGF)"/>
            <person name="Walter F."/>
            <person name="Albersmeier A."/>
            <person name="Kalinowski J."/>
            <person name="Ruckert C."/>
        </authorList>
    </citation>
    <scope>NUCLEOTIDE SEQUENCE</scope>
    <source>
        <strain evidence="1">CGMCC 4.7368</strain>
    </source>
</reference>
<evidence type="ECO:0000313" key="1">
    <source>
        <dbReference type="EMBL" id="GGO67968.1"/>
    </source>
</evidence>
<accession>A0A918DIH3</accession>
<evidence type="ECO:0000313" key="2">
    <source>
        <dbReference type="Proteomes" id="UP000646523"/>
    </source>
</evidence>
<dbReference type="Proteomes" id="UP000646523">
    <property type="component" value="Unassembled WGS sequence"/>
</dbReference>
<dbReference type="AlphaFoldDB" id="A0A918DIH3"/>
<protein>
    <recommendedName>
        <fullName evidence="3">DUF4245 domain-containing protein</fullName>
    </recommendedName>
</protein>
<name>A0A918DIH3_9ACTN</name>
<gene>
    <name evidence="1" type="ORF">GCM10012289_25640</name>
</gene>
<sequence>MMPEGPRSAEWRRAALASGAFGVTALIIYGLFSSGFGRPTPTVAASPTPVPAVEPVPATGGPGRPAVGRPGGVAAPKATLAVVAGDFWLTYLPAGLRRTGGGAIPPGPGVEGAWARFGSAGRYVEAQVERGTVAADWESYRERVSLADARGTTIRGRPAMVGRPPSGGRMIVWLERVGTGAWIRVSESLGRELLPLAASVRAPVGD</sequence>
<evidence type="ECO:0008006" key="3">
    <source>
        <dbReference type="Google" id="ProtNLM"/>
    </source>
</evidence>
<comment type="caution">
    <text evidence="1">The sequence shown here is derived from an EMBL/GenBank/DDBJ whole genome shotgun (WGS) entry which is preliminary data.</text>
</comment>
<keyword evidence="2" id="KW-1185">Reference proteome</keyword>
<proteinExistence type="predicted"/>
<dbReference type="EMBL" id="BMNH01000006">
    <property type="protein sequence ID" value="GGO67968.1"/>
    <property type="molecule type" value="Genomic_DNA"/>
</dbReference>
<reference evidence="1" key="2">
    <citation type="submission" date="2020-09" db="EMBL/GenBank/DDBJ databases">
        <authorList>
            <person name="Sun Q."/>
            <person name="Zhou Y."/>
        </authorList>
    </citation>
    <scope>NUCLEOTIDE SEQUENCE</scope>
    <source>
        <strain evidence="1">CGMCC 4.7368</strain>
    </source>
</reference>